<evidence type="ECO:0000313" key="2">
    <source>
        <dbReference type="EMBL" id="AVI50239.1"/>
    </source>
</evidence>
<keyword evidence="1" id="KW-0472">Membrane</keyword>
<organism evidence="2 3">
    <name type="scientific">Pukyongia salina</name>
    <dbReference type="NCBI Taxonomy" id="2094025"/>
    <lineage>
        <taxon>Bacteria</taxon>
        <taxon>Pseudomonadati</taxon>
        <taxon>Bacteroidota</taxon>
        <taxon>Flavobacteriia</taxon>
        <taxon>Flavobacteriales</taxon>
        <taxon>Flavobacteriaceae</taxon>
        <taxon>Pukyongia</taxon>
    </lineage>
</organism>
<reference evidence="2 3" key="1">
    <citation type="submission" date="2018-02" db="EMBL/GenBank/DDBJ databases">
        <title>Genomic analysis of the strain RR4-38 isolated from a seawater recirculating aquaculture system.</title>
        <authorList>
            <person name="Kim Y.-S."/>
            <person name="Jang Y.H."/>
            <person name="Kim K.-H."/>
        </authorList>
    </citation>
    <scope>NUCLEOTIDE SEQUENCE [LARGE SCALE GENOMIC DNA]</scope>
    <source>
        <strain evidence="2 3">RR4-38</strain>
    </source>
</reference>
<proteinExistence type="predicted"/>
<accession>A0A2S0HU87</accession>
<dbReference type="Proteomes" id="UP000238442">
    <property type="component" value="Chromosome"/>
</dbReference>
<keyword evidence="1" id="KW-1133">Transmembrane helix</keyword>
<gene>
    <name evidence="2" type="ORF">C5O00_03255</name>
</gene>
<protein>
    <submittedName>
        <fullName evidence="2">Uncharacterized protein</fullName>
    </submittedName>
</protein>
<dbReference type="AlphaFoldDB" id="A0A2S0HU87"/>
<feature type="transmembrane region" description="Helical" evidence="1">
    <location>
        <begin position="96"/>
        <end position="115"/>
    </location>
</feature>
<sequence>MLVATPFLFYFYKNAPAEASEWHTWLGTIKSGGFGSVQSYMHALFTKLTFILLTTVWFLTSRNWWKYAILIPLTMFLFQLSGVINYKIQYIDEFDFWYSLPVILPILFFLIYISYRIGKRETPGVDLKEEVDEEINNIFSDNL</sequence>
<feature type="transmembrane region" description="Helical" evidence="1">
    <location>
        <begin position="67"/>
        <end position="84"/>
    </location>
</feature>
<dbReference type="EMBL" id="CP027062">
    <property type="protein sequence ID" value="AVI50239.1"/>
    <property type="molecule type" value="Genomic_DNA"/>
</dbReference>
<keyword evidence="3" id="KW-1185">Reference proteome</keyword>
<dbReference type="KEGG" id="aue:C5O00_03255"/>
<evidence type="ECO:0000313" key="3">
    <source>
        <dbReference type="Proteomes" id="UP000238442"/>
    </source>
</evidence>
<name>A0A2S0HU87_9FLAO</name>
<evidence type="ECO:0000256" key="1">
    <source>
        <dbReference type="SAM" id="Phobius"/>
    </source>
</evidence>
<keyword evidence="1" id="KW-0812">Transmembrane</keyword>
<feature type="transmembrane region" description="Helical" evidence="1">
    <location>
        <begin position="40"/>
        <end position="60"/>
    </location>
</feature>